<evidence type="ECO:0000259" key="1">
    <source>
        <dbReference type="Pfam" id="PF13338"/>
    </source>
</evidence>
<dbReference type="Pfam" id="PF13338">
    <property type="entry name" value="AbiEi_4"/>
    <property type="match status" value="1"/>
</dbReference>
<reference evidence="2 3" key="1">
    <citation type="submission" date="2018-01" db="EMBL/GenBank/DDBJ databases">
        <title>Draft genome sequence of Jiangella sp. GTF31.</title>
        <authorList>
            <person name="Sahin N."/>
            <person name="Ay H."/>
            <person name="Saygin H."/>
        </authorList>
    </citation>
    <scope>NUCLEOTIDE SEQUENCE [LARGE SCALE GENOMIC DNA]</scope>
    <source>
        <strain evidence="2 3">GTF31</strain>
    </source>
</reference>
<name>A0A2W2BQF0_9ACTN</name>
<sequence>MSPPVSDLPDTFTTRDARARGVHPRDLYRWRDEGLVVELSRGVFRGAGAPAATYPDFLAISYRAPRAVICCVSAAAAYDLTDELPGAVQFAVPSRDRPPRIVYPPTEVFRFDAATFEIGLSAIEAAPGEPVRIYDPARTVVDLMRLRHRLGEPLAHAALHRYLRRPDARPTELLRTAARLDVLGPMRTALDVASAR</sequence>
<dbReference type="InterPro" id="IPR025159">
    <property type="entry name" value="AbiEi_N"/>
</dbReference>
<feature type="domain" description="AbiEi antitoxin N-terminal" evidence="1">
    <location>
        <begin position="7"/>
        <end position="45"/>
    </location>
</feature>
<dbReference type="EMBL" id="POTW01000036">
    <property type="protein sequence ID" value="PZF82584.1"/>
    <property type="molecule type" value="Genomic_DNA"/>
</dbReference>
<dbReference type="Proteomes" id="UP000248764">
    <property type="component" value="Unassembled WGS sequence"/>
</dbReference>
<evidence type="ECO:0000313" key="3">
    <source>
        <dbReference type="Proteomes" id="UP000248764"/>
    </source>
</evidence>
<accession>A0A2W2BQF0</accession>
<proteinExistence type="predicted"/>
<keyword evidence="3" id="KW-1185">Reference proteome</keyword>
<protein>
    <recommendedName>
        <fullName evidence="1">AbiEi antitoxin N-terminal domain-containing protein</fullName>
    </recommendedName>
</protein>
<dbReference type="AlphaFoldDB" id="A0A2W2BQF0"/>
<comment type="caution">
    <text evidence="2">The sequence shown here is derived from an EMBL/GenBank/DDBJ whole genome shotgun (WGS) entry which is preliminary data.</text>
</comment>
<dbReference type="RefSeq" id="WP_111255699.1">
    <property type="nucleotide sequence ID" value="NZ_POTW01000036.1"/>
</dbReference>
<evidence type="ECO:0000313" key="2">
    <source>
        <dbReference type="EMBL" id="PZF82584.1"/>
    </source>
</evidence>
<gene>
    <name evidence="2" type="ORF">C1I92_16280</name>
</gene>
<organism evidence="2 3">
    <name type="scientific">Jiangella anatolica</name>
    <dbReference type="NCBI Taxonomy" id="2670374"/>
    <lineage>
        <taxon>Bacteria</taxon>
        <taxon>Bacillati</taxon>
        <taxon>Actinomycetota</taxon>
        <taxon>Actinomycetes</taxon>
        <taxon>Jiangellales</taxon>
        <taxon>Jiangellaceae</taxon>
        <taxon>Jiangella</taxon>
    </lineage>
</organism>